<dbReference type="EMBL" id="FNCJ01000017">
    <property type="protein sequence ID" value="SDI11692.1"/>
    <property type="molecule type" value="Genomic_DNA"/>
</dbReference>
<dbReference type="PANTHER" id="PTHR43300">
    <property type="entry name" value="ACETYLTRANSFERASE"/>
    <property type="match status" value="1"/>
</dbReference>
<evidence type="ECO:0000256" key="1">
    <source>
        <dbReference type="ARBA" id="ARBA00007274"/>
    </source>
</evidence>
<sequence>MASRIDGCKMKKLLIVGAGGHGKSVAEAALACGSFELVGFVDDAAPELTSVWDWPVLGTTASLAEYRSRADAAIVAIGNNGLREALFDRLGALGFELPAVVHPTAIVSPRTIIGPGSAIMAGSIIGTEAKLGAGSIVNSGAVVDHHCTVEDFGHLGVNTSMAGGSILGRAAWMQAGSALGYGVRVQDGVVLAPGTALQVSREH</sequence>
<reference evidence="4 5" key="1">
    <citation type="submission" date="2016-10" db="EMBL/GenBank/DDBJ databases">
        <authorList>
            <person name="de Groot N.N."/>
        </authorList>
    </citation>
    <scope>NUCLEOTIDE SEQUENCE [LARGE SCALE GENOMIC DNA]</scope>
    <source>
        <strain evidence="4 5">LMG 2247</strain>
    </source>
</reference>
<evidence type="ECO:0000313" key="4">
    <source>
        <dbReference type="EMBL" id="SDI11692.1"/>
    </source>
</evidence>
<feature type="domain" description="PglD N-terminal" evidence="3">
    <location>
        <begin position="12"/>
        <end position="90"/>
    </location>
</feature>
<dbReference type="GO" id="GO:0016746">
    <property type="term" value="F:acyltransferase activity"/>
    <property type="evidence" value="ECO:0007669"/>
    <property type="project" value="UniProtKB-KW"/>
</dbReference>
<feature type="binding site" evidence="2">
    <location>
        <position position="78"/>
    </location>
    <ligand>
        <name>substrate</name>
    </ligand>
</feature>
<dbReference type="Gene3D" id="3.40.50.20">
    <property type="match status" value="1"/>
</dbReference>
<dbReference type="InterPro" id="IPR041561">
    <property type="entry name" value="PglD_N"/>
</dbReference>
<dbReference type="InterPro" id="IPR050179">
    <property type="entry name" value="Trans_hexapeptide_repeat"/>
</dbReference>
<dbReference type="PANTHER" id="PTHR43300:SF7">
    <property type="entry name" value="UDP-N-ACETYLBACILLOSAMINE N-ACETYLTRANSFERASE"/>
    <property type="match status" value="1"/>
</dbReference>
<dbReference type="AlphaFoldDB" id="A0A1G8HYQ6"/>
<gene>
    <name evidence="4" type="ORF">SAMN05216466_117119</name>
</gene>
<evidence type="ECO:0000259" key="3">
    <source>
        <dbReference type="Pfam" id="PF17836"/>
    </source>
</evidence>
<feature type="binding site" evidence="2">
    <location>
        <position position="154"/>
    </location>
    <ligand>
        <name>acetyl-CoA</name>
        <dbReference type="ChEBI" id="CHEBI:57288"/>
    </ligand>
</feature>
<evidence type="ECO:0000313" key="5">
    <source>
        <dbReference type="Proteomes" id="UP000199706"/>
    </source>
</evidence>
<dbReference type="InterPro" id="IPR020019">
    <property type="entry name" value="AcTrfase_PglD-like"/>
</dbReference>
<proteinExistence type="inferred from homology"/>
<dbReference type="Proteomes" id="UP000199706">
    <property type="component" value="Unassembled WGS sequence"/>
</dbReference>
<keyword evidence="4" id="KW-0012">Acyltransferase</keyword>
<dbReference type="Gene3D" id="2.160.10.10">
    <property type="entry name" value="Hexapeptide repeat proteins"/>
    <property type="match status" value="1"/>
</dbReference>
<dbReference type="SUPFAM" id="SSF51161">
    <property type="entry name" value="Trimeric LpxA-like enzymes"/>
    <property type="match status" value="1"/>
</dbReference>
<dbReference type="NCBIfam" id="TIGR03570">
    <property type="entry name" value="NeuD_NnaD"/>
    <property type="match status" value="1"/>
</dbReference>
<name>A0A1G8HYQ6_9BURK</name>
<dbReference type="Pfam" id="PF17836">
    <property type="entry name" value="PglD_N"/>
    <property type="match status" value="1"/>
</dbReference>
<dbReference type="InterPro" id="IPR011004">
    <property type="entry name" value="Trimer_LpxA-like_sf"/>
</dbReference>
<accession>A0A1G8HYQ6</accession>
<dbReference type="CDD" id="cd03360">
    <property type="entry name" value="LbH_AT_putative"/>
    <property type="match status" value="1"/>
</dbReference>
<comment type="similarity">
    <text evidence="1">Belongs to the transferase hexapeptide repeat family.</text>
</comment>
<evidence type="ECO:0000256" key="2">
    <source>
        <dbReference type="PIRSR" id="PIRSR620019-2"/>
    </source>
</evidence>
<organism evidence="4 5">
    <name type="scientific">Paraburkholderia phenazinium</name>
    <dbReference type="NCBI Taxonomy" id="60549"/>
    <lineage>
        <taxon>Bacteria</taxon>
        <taxon>Pseudomonadati</taxon>
        <taxon>Pseudomonadota</taxon>
        <taxon>Betaproteobacteria</taxon>
        <taxon>Burkholderiales</taxon>
        <taxon>Burkholderiaceae</taxon>
        <taxon>Paraburkholderia</taxon>
    </lineage>
</organism>
<keyword evidence="4" id="KW-0808">Transferase</keyword>
<protein>
    <submittedName>
        <fullName evidence="4">Sugar O-acyltransferase, sialic acid O-acetyltransferase NeuD family</fullName>
    </submittedName>
</protein>